<gene>
    <name evidence="1" type="ORF">D4A81_02010</name>
</gene>
<dbReference type="PANTHER" id="PTHR47739">
    <property type="entry name" value="TRNA1(VAL) (ADENINE(37)-N6)-METHYLTRANSFERASE"/>
    <property type="match status" value="1"/>
</dbReference>
<dbReference type="EMBL" id="CP032364">
    <property type="protein sequence ID" value="AYA98810.1"/>
    <property type="molecule type" value="Genomic_DNA"/>
</dbReference>
<evidence type="ECO:0000313" key="2">
    <source>
        <dbReference type="Proteomes" id="UP000265562"/>
    </source>
</evidence>
<dbReference type="OrthoDB" id="9777257at2"/>
<proteinExistence type="predicted"/>
<dbReference type="InterPro" id="IPR050210">
    <property type="entry name" value="tRNA_Adenine-N(6)_MTase"/>
</dbReference>
<protein>
    <submittedName>
        <fullName evidence="1">tRNA1(Val) (Adenine(37)-N6)-methyltransferase</fullName>
    </submittedName>
</protein>
<organism evidence="1 2">
    <name type="scientific">Lachnoanaerobaculum umeaense</name>
    <dbReference type="NCBI Taxonomy" id="617123"/>
    <lineage>
        <taxon>Bacteria</taxon>
        <taxon>Bacillati</taxon>
        <taxon>Bacillota</taxon>
        <taxon>Clostridia</taxon>
        <taxon>Lachnospirales</taxon>
        <taxon>Lachnospiraceae</taxon>
        <taxon>Lachnoanaerobaculum</taxon>
    </lineage>
</organism>
<accession>A0A385PXI0</accession>
<dbReference type="KEGG" id="lua:D4A81_02010"/>
<evidence type="ECO:0000313" key="1">
    <source>
        <dbReference type="EMBL" id="AYA98810.1"/>
    </source>
</evidence>
<sequence>MKNELLKEEAGERLDDLQCNNLFIIQNPDKFCFGIDAVLLSNFIKVKKNGHAVDLCTGSGIVPILLSAKTMAKRITGIEIQKDIADMANRSVKYNGLEEKVDIINDDISNALKHIKHCSVDAVSVNPPYMKDTTAIKNPELPLAIARHELLTDLDTVVEVSGKLLKENGRFFMIHRPNRLSEIFASLKKNRIEPKRIRFVHPYIENKANLVLIEGVKGSGVWLDVEPPLAVYKEKNVYTDEVLRIYDR</sequence>
<name>A0A385PXI0_9FIRM</name>
<dbReference type="PANTHER" id="PTHR47739:SF1">
    <property type="entry name" value="TRNA1(VAL) (ADENINE(37)-N6)-METHYLTRANSFERASE"/>
    <property type="match status" value="1"/>
</dbReference>
<dbReference type="AlphaFoldDB" id="A0A385PXI0"/>
<dbReference type="GO" id="GO:0032259">
    <property type="term" value="P:methylation"/>
    <property type="evidence" value="ECO:0007669"/>
    <property type="project" value="UniProtKB-KW"/>
</dbReference>
<reference evidence="1 2" key="1">
    <citation type="submission" date="2018-09" db="EMBL/GenBank/DDBJ databases">
        <title>Genome sequencing of Lachnoanaerobaculum umeaense DSM 23576.</title>
        <authorList>
            <person name="Kook J.-K."/>
            <person name="Park S.-N."/>
            <person name="Lim Y.K."/>
        </authorList>
    </citation>
    <scope>NUCLEOTIDE SEQUENCE [LARGE SCALE GENOMIC DNA]</scope>
    <source>
        <strain evidence="2">DSM 23576 \ CCUG 58757</strain>
    </source>
</reference>
<dbReference type="Gene3D" id="3.40.50.150">
    <property type="entry name" value="Vaccinia Virus protein VP39"/>
    <property type="match status" value="1"/>
</dbReference>
<dbReference type="CDD" id="cd02440">
    <property type="entry name" value="AdoMet_MTases"/>
    <property type="match status" value="1"/>
</dbReference>
<dbReference type="Pfam" id="PF05175">
    <property type="entry name" value="MTS"/>
    <property type="match status" value="1"/>
</dbReference>
<dbReference type="RefSeq" id="WP_111526011.1">
    <property type="nucleotide sequence ID" value="NZ_CP032364.1"/>
</dbReference>
<dbReference type="SUPFAM" id="SSF53335">
    <property type="entry name" value="S-adenosyl-L-methionine-dependent methyltransferases"/>
    <property type="match status" value="1"/>
</dbReference>
<dbReference type="InterPro" id="IPR029063">
    <property type="entry name" value="SAM-dependent_MTases_sf"/>
</dbReference>
<dbReference type="GO" id="GO:0008168">
    <property type="term" value="F:methyltransferase activity"/>
    <property type="evidence" value="ECO:0007669"/>
    <property type="project" value="UniProtKB-KW"/>
</dbReference>
<dbReference type="Proteomes" id="UP000265562">
    <property type="component" value="Chromosome"/>
</dbReference>
<keyword evidence="1" id="KW-0489">Methyltransferase</keyword>
<keyword evidence="1" id="KW-0808">Transferase</keyword>
<dbReference type="InterPro" id="IPR007848">
    <property type="entry name" value="Small_mtfrase_dom"/>
</dbReference>
<keyword evidence="2" id="KW-1185">Reference proteome</keyword>